<dbReference type="Proteomes" id="UP001279660">
    <property type="component" value="Unassembled WGS sequence"/>
</dbReference>
<reference evidence="2 3" key="1">
    <citation type="submission" date="2023-11" db="EMBL/GenBank/DDBJ databases">
        <title>MicrobeMod: A computational toolkit for identifying prokaryotic methylation and restriction-modification with nanopore sequencing.</title>
        <authorList>
            <person name="Crits-Christoph A."/>
            <person name="Kang S.C."/>
            <person name="Lee H."/>
            <person name="Ostrov N."/>
        </authorList>
    </citation>
    <scope>NUCLEOTIDE SEQUENCE [LARGE SCALE GENOMIC DNA]</scope>
    <source>
        <strain evidence="2 3">ATCC 14820</strain>
    </source>
</reference>
<proteinExistence type="predicted"/>
<evidence type="ECO:0000256" key="1">
    <source>
        <dbReference type="SAM" id="Phobius"/>
    </source>
</evidence>
<organism evidence="2 3">
    <name type="scientific">Sphingomonas echinoides</name>
    <dbReference type="NCBI Taxonomy" id="59803"/>
    <lineage>
        <taxon>Bacteria</taxon>
        <taxon>Pseudomonadati</taxon>
        <taxon>Pseudomonadota</taxon>
        <taxon>Alphaproteobacteria</taxon>
        <taxon>Sphingomonadales</taxon>
        <taxon>Sphingomonadaceae</taxon>
        <taxon>Sphingomonas</taxon>
    </lineage>
</organism>
<comment type="caution">
    <text evidence="2">The sequence shown here is derived from an EMBL/GenBank/DDBJ whole genome shotgun (WGS) entry which is preliminary data.</text>
</comment>
<keyword evidence="1" id="KW-1133">Transmembrane helix</keyword>
<sequence length="60" mass="6074">MARSPAPRTPLAGGFLIAIGAMAGAGVGLFSPIGPTRGFLIGITLGGVLSLALWLIDRRK</sequence>
<accession>A0ABU4PNV6</accession>
<evidence type="ECO:0000313" key="3">
    <source>
        <dbReference type="Proteomes" id="UP001279660"/>
    </source>
</evidence>
<name>A0ABU4PNV6_9SPHN</name>
<gene>
    <name evidence="2" type="ORF">SIL82_14615</name>
</gene>
<keyword evidence="1" id="KW-0812">Transmembrane</keyword>
<keyword evidence="1" id="KW-0472">Membrane</keyword>
<protein>
    <submittedName>
        <fullName evidence="2">Uncharacterized protein</fullName>
    </submittedName>
</protein>
<evidence type="ECO:0000313" key="2">
    <source>
        <dbReference type="EMBL" id="MDX5985487.1"/>
    </source>
</evidence>
<feature type="transmembrane region" description="Helical" evidence="1">
    <location>
        <begin position="12"/>
        <end position="33"/>
    </location>
</feature>
<keyword evidence="3" id="KW-1185">Reference proteome</keyword>
<dbReference type="RefSeq" id="WP_010407976.1">
    <property type="nucleotide sequence ID" value="NZ_JAWXXV010000001.1"/>
</dbReference>
<feature type="transmembrane region" description="Helical" evidence="1">
    <location>
        <begin position="39"/>
        <end position="56"/>
    </location>
</feature>
<dbReference type="EMBL" id="JAWXXV010000001">
    <property type="protein sequence ID" value="MDX5985487.1"/>
    <property type="molecule type" value="Genomic_DNA"/>
</dbReference>